<feature type="region of interest" description="Disordered" evidence="6">
    <location>
        <begin position="810"/>
        <end position="878"/>
    </location>
</feature>
<feature type="transmembrane region" description="Helical" evidence="7">
    <location>
        <begin position="764"/>
        <end position="789"/>
    </location>
</feature>
<evidence type="ECO:0000256" key="6">
    <source>
        <dbReference type="SAM" id="MobiDB-lite"/>
    </source>
</evidence>
<organism evidence="9 10">
    <name type="scientific">Corynebacterium kroppenstedtii (strain DSM 44385 / JCM 11950 / CIP 105744 / CCUG 35717)</name>
    <dbReference type="NCBI Taxonomy" id="645127"/>
    <lineage>
        <taxon>Bacteria</taxon>
        <taxon>Bacillati</taxon>
        <taxon>Actinomycetota</taxon>
        <taxon>Actinomycetes</taxon>
        <taxon>Mycobacteriales</taxon>
        <taxon>Corynebacteriaceae</taxon>
        <taxon>Corynebacterium</taxon>
    </lineage>
</organism>
<dbReference type="Pfam" id="PF03176">
    <property type="entry name" value="MMPL"/>
    <property type="match status" value="2"/>
</dbReference>
<evidence type="ECO:0000256" key="3">
    <source>
        <dbReference type="ARBA" id="ARBA00022692"/>
    </source>
</evidence>
<keyword evidence="2" id="KW-1003">Cell membrane</keyword>
<dbReference type="InterPro" id="IPR050545">
    <property type="entry name" value="Mycobact_MmpL"/>
</dbReference>
<dbReference type="GO" id="GO:0005886">
    <property type="term" value="C:plasma membrane"/>
    <property type="evidence" value="ECO:0007669"/>
    <property type="project" value="UniProtKB-SubCell"/>
</dbReference>
<evidence type="ECO:0000259" key="8">
    <source>
        <dbReference type="PROSITE" id="PS50156"/>
    </source>
</evidence>
<evidence type="ECO:0000256" key="1">
    <source>
        <dbReference type="ARBA" id="ARBA00004651"/>
    </source>
</evidence>
<comment type="subcellular location">
    <subcellularLocation>
        <location evidence="1">Cell membrane</location>
        <topology evidence="1">Multi-pass membrane protein</topology>
    </subcellularLocation>
</comment>
<evidence type="ECO:0000313" key="9">
    <source>
        <dbReference type="EMBL" id="ACR17308.1"/>
    </source>
</evidence>
<feature type="domain" description="SSD" evidence="8">
    <location>
        <begin position="291"/>
        <end position="427"/>
    </location>
</feature>
<accession>C4LHK3</accession>
<dbReference type="InterPro" id="IPR000731">
    <property type="entry name" value="SSD"/>
</dbReference>
<evidence type="ECO:0000256" key="5">
    <source>
        <dbReference type="ARBA" id="ARBA00023136"/>
    </source>
</evidence>
<dbReference type="Gene3D" id="1.20.1640.10">
    <property type="entry name" value="Multidrug efflux transporter AcrB transmembrane domain"/>
    <property type="match status" value="2"/>
</dbReference>
<dbReference type="AlphaFoldDB" id="C4LHK3"/>
<dbReference type="KEGG" id="ckp:ckrop_0536"/>
<dbReference type="SUPFAM" id="SSF82866">
    <property type="entry name" value="Multidrug efflux transporter AcrB transmembrane domain"/>
    <property type="match status" value="2"/>
</dbReference>
<keyword evidence="5 7" id="KW-0472">Membrane</keyword>
<feature type="transmembrane region" description="Helical" evidence="7">
    <location>
        <begin position="303"/>
        <end position="321"/>
    </location>
</feature>
<reference evidence="9 10" key="1">
    <citation type="journal article" date="2008" name="J. Biotechnol.">
        <title>Ultrafast pyrosequencing of Corynebacterium kroppenstedtii DSM44385 revealed insights into the physiology of a lipophilic corynebacterium that lacks mycolic acids.</title>
        <authorList>
            <person name="Tauch A."/>
            <person name="Schneider J."/>
            <person name="Szczepanowski R."/>
            <person name="Tilker A."/>
            <person name="Viehoever P."/>
            <person name="Gartemann K.-H."/>
            <person name="Arnold W."/>
            <person name="Blom J."/>
            <person name="Brinkrolf K."/>
            <person name="Brune I."/>
            <person name="Goetker S."/>
            <person name="Weisshaar B."/>
            <person name="Goesmann A."/>
            <person name="Droege M."/>
            <person name="Puehler A."/>
        </authorList>
    </citation>
    <scope>NUCLEOTIDE SEQUENCE [LARGE SCALE GENOMIC DNA]</scope>
    <source>
        <strain evidence="10">DSM 44385 / JCM 11950 / CIP 105744 / CCUG 35717</strain>
    </source>
</reference>
<feature type="transmembrane region" description="Helical" evidence="7">
    <location>
        <begin position="78"/>
        <end position="98"/>
    </location>
</feature>
<evidence type="ECO:0000256" key="4">
    <source>
        <dbReference type="ARBA" id="ARBA00022989"/>
    </source>
</evidence>
<gene>
    <name evidence="9" type="primary">mmpL</name>
    <name evidence="9" type="ordered locus">ckrop_0536</name>
</gene>
<feature type="transmembrane region" description="Helical" evidence="7">
    <location>
        <begin position="369"/>
        <end position="394"/>
    </location>
</feature>
<feature type="transmembrane region" description="Helical" evidence="7">
    <location>
        <begin position="465"/>
        <end position="482"/>
    </location>
</feature>
<evidence type="ECO:0000256" key="7">
    <source>
        <dbReference type="SAM" id="Phobius"/>
    </source>
</evidence>
<feature type="transmembrane region" description="Helical" evidence="7">
    <location>
        <begin position="623"/>
        <end position="642"/>
    </location>
</feature>
<sequence length="878" mass="93270">MQYTCVSQPLSNNSVSRGTKSCTHCAIFSTVATSSSYASKSCSPRSAPVGGNHPSKKGWLPMARFLYRVGTAAYKHKWRFIAVWLLILIGMGAASAALSTTTSSTFSIPGIESEKAQNTMKERFPGAEDQTTAPTGKLVFQAENGKKLTDIDEQQAVNDTLTKLKDAGILKSSDSMVDPATAAAGITQQITAVGQQQQLPEEQIAKNIESVSPLSSDQKTGTVDITFDADTVSDIPSSDIDKFKDIVDDSRSSNLDIQYEGQAFTMEEPSSGTSELIGIAVALVVLIITFGSLIAAGMPIITALVGVLIGNLGVMALTGLVDSVNDSTPMLASMLGLAVGIDYALFITSRYKNELSNSTSNRVHAAGRAVGTAGSSVVFAGLTVIVALCALSVVRIPFLTTMALTAAATVAIAVLVALTLLPAVLGLFGKAFFKGNVPFIEAPDPEREKPTMGLRWVRIIRKQPWAFLGVGVIALVLVALPMTRMNLALPTDATSDPNESPRQAYEMVDDAFGPGRNAPLVAVIDAKDVPQDQRQVAFAKAVQEFNTIDGVKNAMLSQVNDSGDTAQVLIVPTTGTVDDKTKDTMQKVRDKEDSYTEETGAHYGITGVTAIETDISDRLNNVLVPYIAIVLVLAFFILMLVFRSIPVPLIAALGFGLTVCATFGLTVGFFQEGWLGIISDPQPIISFLPIILIGIVFGLAMDYEVFLVSRMREGWHHGKTAGNATANGFKHGARVVTAAALIMISVFAAFMLQDMQVIKTMGFALAVAVFIDAFLVRMTLIPATMFILGEKAWWLPKWMAKITPRVDVEGEGIKDITPDDDGGQGSEDGAQSGSHESDRSASDDATSNPNISDPVVPEPSSRRSGGGRSTGSSKVDAD</sequence>
<feature type="transmembrane region" description="Helical" evidence="7">
    <location>
        <begin position="683"/>
        <end position="703"/>
    </location>
</feature>
<dbReference type="HOGENOM" id="CLU_005108_1_1_11"/>
<feature type="transmembrane region" description="Helical" evidence="7">
    <location>
        <begin position="276"/>
        <end position="296"/>
    </location>
</feature>
<keyword evidence="3 7" id="KW-0812">Transmembrane</keyword>
<proteinExistence type="predicted"/>
<feature type="transmembrane region" description="Helical" evidence="7">
    <location>
        <begin position="327"/>
        <end position="348"/>
    </location>
</feature>
<name>C4LHK3_CORK4</name>
<evidence type="ECO:0000256" key="2">
    <source>
        <dbReference type="ARBA" id="ARBA00022475"/>
    </source>
</evidence>
<dbReference type="eggNOG" id="COG2409">
    <property type="taxonomic scope" value="Bacteria"/>
</dbReference>
<dbReference type="Proteomes" id="UP000001473">
    <property type="component" value="Chromosome"/>
</dbReference>
<protein>
    <submittedName>
        <fullName evidence="9">Putative drug exporter of the RND superfamily</fullName>
    </submittedName>
</protein>
<dbReference type="STRING" id="645127.ckrop_0536"/>
<feature type="transmembrane region" description="Helical" evidence="7">
    <location>
        <begin position="649"/>
        <end position="671"/>
    </location>
</feature>
<evidence type="ECO:0000313" key="10">
    <source>
        <dbReference type="Proteomes" id="UP000001473"/>
    </source>
</evidence>
<dbReference type="PANTHER" id="PTHR33406">
    <property type="entry name" value="MEMBRANE PROTEIN MJ1562-RELATED"/>
    <property type="match status" value="1"/>
</dbReference>
<dbReference type="PANTHER" id="PTHR33406:SF13">
    <property type="entry name" value="MEMBRANE PROTEIN YDFJ"/>
    <property type="match status" value="1"/>
</dbReference>
<dbReference type="PROSITE" id="PS50156">
    <property type="entry name" value="SSD"/>
    <property type="match status" value="1"/>
</dbReference>
<feature type="transmembrane region" description="Helical" evidence="7">
    <location>
        <begin position="406"/>
        <end position="428"/>
    </location>
</feature>
<dbReference type="EMBL" id="CP001620">
    <property type="protein sequence ID" value="ACR17308.1"/>
    <property type="molecule type" value="Genomic_DNA"/>
</dbReference>
<dbReference type="InterPro" id="IPR004869">
    <property type="entry name" value="MMPL_dom"/>
</dbReference>
<feature type="transmembrane region" description="Helical" evidence="7">
    <location>
        <begin position="735"/>
        <end position="752"/>
    </location>
</feature>
<keyword evidence="10" id="KW-1185">Reference proteome</keyword>
<keyword evidence="4 7" id="KW-1133">Transmembrane helix</keyword>